<dbReference type="Proteomes" id="UP001237780">
    <property type="component" value="Unassembled WGS sequence"/>
</dbReference>
<gene>
    <name evidence="2" type="ORF">QFZ34_003172</name>
</gene>
<keyword evidence="1" id="KW-0472">Membrane</keyword>
<proteinExistence type="predicted"/>
<reference evidence="2 3" key="1">
    <citation type="submission" date="2023-07" db="EMBL/GenBank/DDBJ databases">
        <title>Comparative genomics of wheat-associated soil bacteria to identify genetic determinants of phenazine resistance.</title>
        <authorList>
            <person name="Mouncey N."/>
        </authorList>
    </citation>
    <scope>NUCLEOTIDE SEQUENCE [LARGE SCALE GENOMIC DNA]</scope>
    <source>
        <strain evidence="2 3">W4I11</strain>
    </source>
</reference>
<accession>A0ABU0SDJ8</accession>
<evidence type="ECO:0000256" key="1">
    <source>
        <dbReference type="SAM" id="Phobius"/>
    </source>
</evidence>
<keyword evidence="1" id="KW-0812">Transmembrane</keyword>
<name>A0ABU0SDJ8_9HYPH</name>
<keyword evidence="3" id="KW-1185">Reference proteome</keyword>
<comment type="caution">
    <text evidence="2">The sequence shown here is derived from an EMBL/GenBank/DDBJ whole genome shotgun (WGS) entry which is preliminary data.</text>
</comment>
<dbReference type="EMBL" id="JAUSZT010000003">
    <property type="protein sequence ID" value="MDQ0997990.1"/>
    <property type="molecule type" value="Genomic_DNA"/>
</dbReference>
<evidence type="ECO:0000313" key="2">
    <source>
        <dbReference type="EMBL" id="MDQ0997990.1"/>
    </source>
</evidence>
<dbReference type="RefSeq" id="WP_115051383.1">
    <property type="nucleotide sequence ID" value="NZ_JAUSZT010000003.1"/>
</dbReference>
<protein>
    <submittedName>
        <fullName evidence="2">Pilus assembly protein Flp/PilA</fullName>
    </submittedName>
</protein>
<organism evidence="2 3">
    <name type="scientific">Phyllobacterium ifriqiyense</name>
    <dbReference type="NCBI Taxonomy" id="314238"/>
    <lineage>
        <taxon>Bacteria</taxon>
        <taxon>Pseudomonadati</taxon>
        <taxon>Pseudomonadota</taxon>
        <taxon>Alphaproteobacteria</taxon>
        <taxon>Hyphomicrobiales</taxon>
        <taxon>Phyllobacteriaceae</taxon>
        <taxon>Phyllobacterium</taxon>
    </lineage>
</organism>
<dbReference type="Pfam" id="PF04964">
    <property type="entry name" value="Flp_Fap"/>
    <property type="match status" value="1"/>
</dbReference>
<feature type="transmembrane region" description="Helical" evidence="1">
    <location>
        <begin position="24"/>
        <end position="42"/>
    </location>
</feature>
<keyword evidence="1" id="KW-1133">Transmembrane helix</keyword>
<evidence type="ECO:0000313" key="3">
    <source>
        <dbReference type="Proteomes" id="UP001237780"/>
    </source>
</evidence>
<dbReference type="InterPro" id="IPR007047">
    <property type="entry name" value="Flp_Fap"/>
</dbReference>
<sequence length="66" mass="6918">MKRGVNRFPAILAKLFKEDSGTTVIEYTLIASIVSIGILAGANSMGRAVNTLFTDVATEVTASTGK</sequence>